<dbReference type="Proteomes" id="UP000011661">
    <property type="component" value="Unassembled WGS sequence"/>
</dbReference>
<evidence type="ECO:0000256" key="2">
    <source>
        <dbReference type="SAM" id="Phobius"/>
    </source>
</evidence>
<feature type="domain" description="Archaeal Type IV pilin N-terminal" evidence="3">
    <location>
        <begin position="19"/>
        <end position="91"/>
    </location>
</feature>
<comment type="caution">
    <text evidence="4">The sequence shown here is derived from an EMBL/GenBank/DDBJ whole genome shotgun (WGS) entry which is preliminary data.</text>
</comment>
<dbReference type="AlphaFoldDB" id="L9VZF1"/>
<keyword evidence="2" id="KW-0812">Transmembrane</keyword>
<feature type="region of interest" description="Disordered" evidence="1">
    <location>
        <begin position="92"/>
        <end position="139"/>
    </location>
</feature>
<dbReference type="eggNOG" id="arCOG02416">
    <property type="taxonomic scope" value="Archaea"/>
</dbReference>
<feature type="compositionally biased region" description="Acidic residues" evidence="1">
    <location>
        <begin position="114"/>
        <end position="139"/>
    </location>
</feature>
<dbReference type="STRING" id="1230460.C495_14642"/>
<gene>
    <name evidence="4" type="ORF">C495_14642</name>
</gene>
<dbReference type="PANTHER" id="PTHR38138:SF1">
    <property type="entry name" value="ARCHAEAL TYPE IV PILIN N-TERMINAL DOMAIN-CONTAINING PROTEIN"/>
    <property type="match status" value="1"/>
</dbReference>
<protein>
    <recommendedName>
        <fullName evidence="3">Archaeal Type IV pilin N-terminal domain-containing protein</fullName>
    </recommendedName>
</protein>
<dbReference type="Pfam" id="PF07790">
    <property type="entry name" value="Pilin_N"/>
    <property type="match status" value="1"/>
</dbReference>
<feature type="transmembrane region" description="Helical" evidence="2">
    <location>
        <begin position="20"/>
        <end position="46"/>
    </location>
</feature>
<dbReference type="OrthoDB" id="178148at2157"/>
<dbReference type="NCBIfam" id="TIGR02537">
    <property type="entry name" value="arch_flag_Nterm"/>
    <property type="match status" value="1"/>
</dbReference>
<reference evidence="4 5" key="1">
    <citation type="journal article" date="2014" name="PLoS Genet.">
        <title>Phylogenetically driven sequencing of extremely halophilic archaea reveals strategies for static and dynamic osmo-response.</title>
        <authorList>
            <person name="Becker E.A."/>
            <person name="Seitzer P.M."/>
            <person name="Tritt A."/>
            <person name="Larsen D."/>
            <person name="Krusor M."/>
            <person name="Yao A.I."/>
            <person name="Wu D."/>
            <person name="Madern D."/>
            <person name="Eisen J.A."/>
            <person name="Darling A.E."/>
            <person name="Facciotti M.T."/>
        </authorList>
    </citation>
    <scope>NUCLEOTIDE SEQUENCE [LARGE SCALE GENOMIC DNA]</scope>
    <source>
        <strain evidence="4 5">JCM 14089</strain>
    </source>
</reference>
<sequence>MTYDLSQYTTKLIGSKDERAVSPVIGVILMVAITVILAAVIAAFVLDIGDLDDSAPNAQFDWENTSDGVEVTHTSGDDINLDPVTVQIDFDGDKSAESDLSDSSSDEFTAGDTMEIDENGVDFDGNTDWDGDSISDPDEIDEVTITWESDGSSTIIANYEP</sequence>
<dbReference type="InterPro" id="IPR013373">
    <property type="entry name" value="Flagellin/pilin_N_arc"/>
</dbReference>
<proteinExistence type="predicted"/>
<evidence type="ECO:0000313" key="5">
    <source>
        <dbReference type="Proteomes" id="UP000011661"/>
    </source>
</evidence>
<keyword evidence="2" id="KW-0472">Membrane</keyword>
<name>L9VZF1_9EURY</name>
<evidence type="ECO:0000313" key="4">
    <source>
        <dbReference type="EMBL" id="ELY42560.1"/>
    </source>
</evidence>
<evidence type="ECO:0000259" key="3">
    <source>
        <dbReference type="Pfam" id="PF07790"/>
    </source>
</evidence>
<organism evidence="4 5">
    <name type="scientific">Natronorubrum sulfidifaciens JCM 14089</name>
    <dbReference type="NCBI Taxonomy" id="1230460"/>
    <lineage>
        <taxon>Archaea</taxon>
        <taxon>Methanobacteriati</taxon>
        <taxon>Methanobacteriota</taxon>
        <taxon>Stenosarchaea group</taxon>
        <taxon>Halobacteria</taxon>
        <taxon>Halobacteriales</taxon>
        <taxon>Natrialbaceae</taxon>
        <taxon>Natronorubrum</taxon>
    </lineage>
</organism>
<dbReference type="EMBL" id="AOHX01000045">
    <property type="protein sequence ID" value="ELY42560.1"/>
    <property type="molecule type" value="Genomic_DNA"/>
</dbReference>
<dbReference type="PANTHER" id="PTHR38138">
    <property type="entry name" value="VNG6441H"/>
    <property type="match status" value="1"/>
</dbReference>
<keyword evidence="5" id="KW-1185">Reference proteome</keyword>
<dbReference type="RefSeq" id="WP_008164178.1">
    <property type="nucleotide sequence ID" value="NZ_AOHX01000045.1"/>
</dbReference>
<keyword evidence="2" id="KW-1133">Transmembrane helix</keyword>
<accession>L9VZF1</accession>
<evidence type="ECO:0000256" key="1">
    <source>
        <dbReference type="SAM" id="MobiDB-lite"/>
    </source>
</evidence>
<dbReference type="InterPro" id="IPR012859">
    <property type="entry name" value="Pilin_N_archaeal"/>
</dbReference>